<dbReference type="SMART" id="SM00871">
    <property type="entry name" value="AraC_E_bind"/>
    <property type="match status" value="1"/>
</dbReference>
<dbReference type="InterPro" id="IPR053182">
    <property type="entry name" value="YobU-like_regulator"/>
</dbReference>
<dbReference type="EMBL" id="JAWXVI010000007">
    <property type="protein sequence ID" value="MDX6190392.1"/>
    <property type="molecule type" value="Genomic_DNA"/>
</dbReference>
<dbReference type="PANTHER" id="PTHR36444">
    <property type="entry name" value="TRANSCRIPTIONAL REGULATOR PROTEIN YOBU-RELATED"/>
    <property type="match status" value="1"/>
</dbReference>
<dbReference type="Pfam" id="PF14526">
    <property type="entry name" value="Cass2"/>
    <property type="match status" value="1"/>
</dbReference>
<protein>
    <submittedName>
        <fullName evidence="2">GyrI-like domain-containing protein</fullName>
    </submittedName>
</protein>
<feature type="domain" description="AraC effector-binding" evidence="1">
    <location>
        <begin position="3"/>
        <end position="149"/>
    </location>
</feature>
<organism evidence="2 3">
    <name type="scientific">Flavobacterium cupriresistens</name>
    <dbReference type="NCBI Taxonomy" id="2893885"/>
    <lineage>
        <taxon>Bacteria</taxon>
        <taxon>Pseudomonadati</taxon>
        <taxon>Bacteroidota</taxon>
        <taxon>Flavobacteriia</taxon>
        <taxon>Flavobacteriales</taxon>
        <taxon>Flavobacteriaceae</taxon>
        <taxon>Flavobacterium</taxon>
    </lineage>
</organism>
<comment type="caution">
    <text evidence="2">The sequence shown here is derived from an EMBL/GenBank/DDBJ whole genome shotgun (WGS) entry which is preliminary data.</text>
</comment>
<dbReference type="InterPro" id="IPR010499">
    <property type="entry name" value="AraC_E-bd"/>
</dbReference>
<gene>
    <name evidence="2" type="ORF">SGQ83_13605</name>
</gene>
<dbReference type="Gene3D" id="3.20.80.10">
    <property type="entry name" value="Regulatory factor, effector binding domain"/>
    <property type="match status" value="1"/>
</dbReference>
<dbReference type="PANTHER" id="PTHR36444:SF2">
    <property type="entry name" value="TRANSCRIPTIONAL REGULATOR PROTEIN YOBU-RELATED"/>
    <property type="match status" value="1"/>
</dbReference>
<evidence type="ECO:0000313" key="2">
    <source>
        <dbReference type="EMBL" id="MDX6190392.1"/>
    </source>
</evidence>
<dbReference type="SUPFAM" id="SSF55136">
    <property type="entry name" value="Probable bacterial effector-binding domain"/>
    <property type="match status" value="1"/>
</dbReference>
<dbReference type="RefSeq" id="WP_230003985.1">
    <property type="nucleotide sequence ID" value="NZ_CP087134.1"/>
</dbReference>
<dbReference type="InterPro" id="IPR011256">
    <property type="entry name" value="Reg_factor_effector_dom_sf"/>
</dbReference>
<accession>A0ABU4RCT7</accession>
<evidence type="ECO:0000259" key="1">
    <source>
        <dbReference type="SMART" id="SM00871"/>
    </source>
</evidence>
<evidence type="ECO:0000313" key="3">
    <source>
        <dbReference type="Proteomes" id="UP001273350"/>
    </source>
</evidence>
<keyword evidence="3" id="KW-1185">Reference proteome</keyword>
<reference evidence="2 3" key="1">
    <citation type="submission" date="2023-11" db="EMBL/GenBank/DDBJ databases">
        <title>Unpublished Manusciprt.</title>
        <authorList>
            <person name="Saticioglu I.B."/>
            <person name="Ay H."/>
            <person name="Ajmi N."/>
            <person name="Altun S."/>
            <person name="Duman M."/>
        </authorList>
    </citation>
    <scope>NUCLEOTIDE SEQUENCE [LARGE SCALE GENOMIC DNA]</scope>
    <source>
        <strain evidence="2 3">Fl-318</strain>
    </source>
</reference>
<name>A0ABU4RCT7_9FLAO</name>
<dbReference type="InterPro" id="IPR029441">
    <property type="entry name" value="Cass2"/>
</dbReference>
<sequence>MYTQKFNVIGISMRTTNENGQSGKDIPALWNKFFSEAVGEKIPNKISQDIICMYTDYEKDHTKPYTTIIGCVVNNLEVIPEGMIAKTIEGIQYQTFTAKGNLAEGAVYNEWMKIWDSNLNRTFTTDFEVYGEKAQNREDAEVPIYIAIQ</sequence>
<dbReference type="Proteomes" id="UP001273350">
    <property type="component" value="Unassembled WGS sequence"/>
</dbReference>
<proteinExistence type="predicted"/>